<gene>
    <name evidence="1" type="ORF">D8780_12370</name>
</gene>
<organism evidence="1 2">
    <name type="scientific">Notoacmeibacter ruber</name>
    <dbReference type="NCBI Taxonomy" id="2670375"/>
    <lineage>
        <taxon>Bacteria</taxon>
        <taxon>Pseudomonadati</taxon>
        <taxon>Pseudomonadota</taxon>
        <taxon>Alphaproteobacteria</taxon>
        <taxon>Hyphomicrobiales</taxon>
        <taxon>Notoacmeibacteraceae</taxon>
        <taxon>Notoacmeibacter</taxon>
    </lineage>
</organism>
<sequence length="188" mass="20364">MSREGRGRLSSIDLLPPDADGIVQWAVAELQARERTQLDILVEMNGKLEEIGCDPISPSAFNRYSTRLASTTRRLQETRDIASAVTERLGPEKADDITIMLVELIKSAAFSILETGELDSKAFMELSKGLQHALSAQKISADARRVQQQEIEKRVAAAAEAAADVAGEKGFSADTVEAIKARILGVAQ</sequence>
<evidence type="ECO:0000313" key="1">
    <source>
        <dbReference type="EMBL" id="RLQ88902.1"/>
    </source>
</evidence>
<comment type="caution">
    <text evidence="1">The sequence shown here is derived from an EMBL/GenBank/DDBJ whole genome shotgun (WGS) entry which is preliminary data.</text>
</comment>
<proteinExistence type="predicted"/>
<dbReference type="AlphaFoldDB" id="A0A3L7JK89"/>
<name>A0A3L7JK89_9HYPH</name>
<dbReference type="RefSeq" id="WP_121645870.1">
    <property type="nucleotide sequence ID" value="NZ_RCWN01000001.1"/>
</dbReference>
<accession>A0A3L7JK89</accession>
<reference evidence="1 2" key="1">
    <citation type="submission" date="2018-10" db="EMBL/GenBank/DDBJ databases">
        <title>Notoacmeibacter sp. M2BS9Y-3-1, whole genome shotgun sequence.</title>
        <authorList>
            <person name="Tuo L."/>
        </authorList>
    </citation>
    <scope>NUCLEOTIDE SEQUENCE [LARGE SCALE GENOMIC DNA]</scope>
    <source>
        <strain evidence="1 2">M2BS9Y-3-1</strain>
    </source>
</reference>
<keyword evidence="2" id="KW-1185">Reference proteome</keyword>
<dbReference type="EMBL" id="RCWN01000001">
    <property type="protein sequence ID" value="RLQ88902.1"/>
    <property type="molecule type" value="Genomic_DNA"/>
</dbReference>
<evidence type="ECO:0000313" key="2">
    <source>
        <dbReference type="Proteomes" id="UP000281094"/>
    </source>
</evidence>
<protein>
    <submittedName>
        <fullName evidence="1">DUF3486 family protein</fullName>
    </submittedName>
</protein>
<dbReference type="InterPro" id="IPR021874">
    <property type="entry name" value="Phage_Mu_Gp27"/>
</dbReference>
<dbReference type="Proteomes" id="UP000281094">
    <property type="component" value="Unassembled WGS sequence"/>
</dbReference>
<dbReference type="Pfam" id="PF11985">
    <property type="entry name" value="Phage_Mu_Gp27"/>
    <property type="match status" value="1"/>
</dbReference>